<evidence type="ECO:0000313" key="2">
    <source>
        <dbReference type="EMBL" id="GES94397.1"/>
    </source>
</evidence>
<evidence type="ECO:0000313" key="1">
    <source>
        <dbReference type="EMBL" id="GBC05508.1"/>
    </source>
</evidence>
<organism evidence="1 3">
    <name type="scientific">Rhizophagus clarus</name>
    <dbReference type="NCBI Taxonomy" id="94130"/>
    <lineage>
        <taxon>Eukaryota</taxon>
        <taxon>Fungi</taxon>
        <taxon>Fungi incertae sedis</taxon>
        <taxon>Mucoromycota</taxon>
        <taxon>Glomeromycotina</taxon>
        <taxon>Glomeromycetes</taxon>
        <taxon>Glomerales</taxon>
        <taxon>Glomeraceae</taxon>
        <taxon>Rhizophagus</taxon>
    </lineage>
</organism>
<sequence length="368" mass="42421">MHLDQFYPVFFNQPQIASKRIHRLFNFLLSSGYMDFTPVNSSDSLGTFRRADIITCIDYIWSCPLLKSFLLTSVIFDACDSSLSDHNPVITYFDSSLLCSSVKLARAHQLKRRTCRVFLLDSVSPALWDEFSVHVDTLCNIPPTAFASWHINQMCEYMHSSIITGATAILPSRTIGNDHTPKLSKELETLIQHYRFLNRILHSNRILRKYPHTFSSAHDFKWSVYLVRLKNIFCLYKSCFSTIPVLPTTLFSCQADNFNHIFNLLSHSSSVLRGLHLLKEKEYQDFSIKSHIEKRDLNFDTDISFFINSALSRSRQRIVLDHVFIDHPTTPRLLTDPLDISEAVVNHFQHMVPVKSTPPLHISALPDR</sequence>
<dbReference type="EMBL" id="BEXD01004011">
    <property type="protein sequence ID" value="GBC05508.1"/>
    <property type="molecule type" value="Genomic_DNA"/>
</dbReference>
<dbReference type="Proteomes" id="UP000247702">
    <property type="component" value="Unassembled WGS sequence"/>
</dbReference>
<name>A0A2Z6RQY3_9GLOM</name>
<proteinExistence type="predicted"/>
<keyword evidence="3" id="KW-1185">Reference proteome</keyword>
<dbReference type="AlphaFoldDB" id="A0A2Z6RQY3"/>
<comment type="caution">
    <text evidence="1">The sequence shown here is derived from an EMBL/GenBank/DDBJ whole genome shotgun (WGS) entry which is preliminary data.</text>
</comment>
<protein>
    <recommendedName>
        <fullName evidence="4">Endonuclease/exonuclease/phosphatase domain-containing protein</fullName>
    </recommendedName>
</protein>
<evidence type="ECO:0008006" key="4">
    <source>
        <dbReference type="Google" id="ProtNLM"/>
    </source>
</evidence>
<gene>
    <name evidence="2" type="ORF">RCL2_002113100</name>
    <name evidence="1" type="ORF">RclHR1_06260014</name>
</gene>
<accession>A0A2Z6RQY3</accession>
<evidence type="ECO:0000313" key="3">
    <source>
        <dbReference type="Proteomes" id="UP000247702"/>
    </source>
</evidence>
<dbReference type="Proteomes" id="UP000615446">
    <property type="component" value="Unassembled WGS sequence"/>
</dbReference>
<reference evidence="2" key="2">
    <citation type="submission" date="2019-10" db="EMBL/GenBank/DDBJ databases">
        <title>Conservation and host-specific expression of non-tandemly repeated heterogenous ribosome RNA gene in arbuscular mycorrhizal fungi.</title>
        <authorList>
            <person name="Maeda T."/>
            <person name="Kobayashi Y."/>
            <person name="Nakagawa T."/>
            <person name="Ezawa T."/>
            <person name="Yamaguchi K."/>
            <person name="Bino T."/>
            <person name="Nishimoto Y."/>
            <person name="Shigenobu S."/>
            <person name="Kawaguchi M."/>
        </authorList>
    </citation>
    <scope>NUCLEOTIDE SEQUENCE</scope>
    <source>
        <strain evidence="2">HR1</strain>
    </source>
</reference>
<dbReference type="EMBL" id="BLAL01000236">
    <property type="protein sequence ID" value="GES94397.1"/>
    <property type="molecule type" value="Genomic_DNA"/>
</dbReference>
<dbReference type="OrthoDB" id="10382828at2759"/>
<reference evidence="1 3" key="1">
    <citation type="submission" date="2017-11" db="EMBL/GenBank/DDBJ databases">
        <title>The genome of Rhizophagus clarus HR1 reveals common genetic basis of auxotrophy among arbuscular mycorrhizal fungi.</title>
        <authorList>
            <person name="Kobayashi Y."/>
        </authorList>
    </citation>
    <scope>NUCLEOTIDE SEQUENCE [LARGE SCALE GENOMIC DNA]</scope>
    <source>
        <strain evidence="1 3">HR1</strain>
    </source>
</reference>